<name>A0A4R9I7T0_9LEPT</name>
<evidence type="ECO:0000256" key="1">
    <source>
        <dbReference type="ARBA" id="ARBA00022679"/>
    </source>
</evidence>
<evidence type="ECO:0000259" key="3">
    <source>
        <dbReference type="PROSITE" id="PS51186"/>
    </source>
</evidence>
<accession>A0A4R9I7T0</accession>
<dbReference type="SUPFAM" id="SSF55729">
    <property type="entry name" value="Acyl-CoA N-acyltransferases (Nat)"/>
    <property type="match status" value="1"/>
</dbReference>
<dbReference type="GO" id="GO:0016747">
    <property type="term" value="F:acyltransferase activity, transferring groups other than amino-acyl groups"/>
    <property type="evidence" value="ECO:0007669"/>
    <property type="project" value="InterPro"/>
</dbReference>
<evidence type="ECO:0000256" key="2">
    <source>
        <dbReference type="ARBA" id="ARBA00023315"/>
    </source>
</evidence>
<dbReference type="OrthoDB" id="9775804at2"/>
<dbReference type="EMBL" id="RQFK01000026">
    <property type="protein sequence ID" value="TGK82080.1"/>
    <property type="molecule type" value="Genomic_DNA"/>
</dbReference>
<gene>
    <name evidence="4" type="ORF">EHQ24_12470</name>
</gene>
<proteinExistence type="predicted"/>
<dbReference type="Pfam" id="PF00583">
    <property type="entry name" value="Acetyltransf_1"/>
    <property type="match status" value="1"/>
</dbReference>
<organism evidence="4 5">
    <name type="scientific">Leptospira noumeaensis</name>
    <dbReference type="NCBI Taxonomy" id="2484964"/>
    <lineage>
        <taxon>Bacteria</taxon>
        <taxon>Pseudomonadati</taxon>
        <taxon>Spirochaetota</taxon>
        <taxon>Spirochaetia</taxon>
        <taxon>Leptospirales</taxon>
        <taxon>Leptospiraceae</taxon>
        <taxon>Leptospira</taxon>
    </lineage>
</organism>
<dbReference type="InterPro" id="IPR000182">
    <property type="entry name" value="GNAT_dom"/>
</dbReference>
<dbReference type="InterPro" id="IPR016181">
    <property type="entry name" value="Acyl_CoA_acyltransferase"/>
</dbReference>
<keyword evidence="2" id="KW-0012">Acyltransferase</keyword>
<keyword evidence="5" id="KW-1185">Reference proteome</keyword>
<protein>
    <submittedName>
        <fullName evidence="4">GNAT family N-acetyltransferase</fullName>
    </submittedName>
</protein>
<reference evidence="4" key="1">
    <citation type="journal article" date="2019" name="PLoS Negl. Trop. Dis.">
        <title>Revisiting the worldwide diversity of Leptospira species in the environment.</title>
        <authorList>
            <person name="Vincent A.T."/>
            <person name="Schiettekatte O."/>
            <person name="Bourhy P."/>
            <person name="Veyrier F.J."/>
            <person name="Picardeau M."/>
        </authorList>
    </citation>
    <scope>NUCLEOTIDE SEQUENCE [LARGE SCALE GENOMIC DNA]</scope>
    <source>
        <strain evidence="4">201800287</strain>
    </source>
</reference>
<dbReference type="PANTHER" id="PTHR42919">
    <property type="entry name" value="N-ALPHA-ACETYLTRANSFERASE"/>
    <property type="match status" value="1"/>
</dbReference>
<evidence type="ECO:0000313" key="4">
    <source>
        <dbReference type="EMBL" id="TGK82080.1"/>
    </source>
</evidence>
<dbReference type="Proteomes" id="UP000298009">
    <property type="component" value="Unassembled WGS sequence"/>
</dbReference>
<dbReference type="AlphaFoldDB" id="A0A4R9I7T0"/>
<dbReference type="PANTHER" id="PTHR42919:SF8">
    <property type="entry name" value="N-ALPHA-ACETYLTRANSFERASE 50"/>
    <property type="match status" value="1"/>
</dbReference>
<dbReference type="InterPro" id="IPR051556">
    <property type="entry name" value="N-term/lysine_N-AcTrnsfr"/>
</dbReference>
<sequence>MENVEIKKLSTADLNQFIELVRVFEDVFEMKNFQMPNQNYLQSLLSRDDFFVFVSISQNQVIGGLTAYTLRQYYSEKPLVYIFDLAVLTKYQRQGIGKSLIEEINVYCKKMGAEEVFVQADLVDDYALDFYRATGGLPEEVIHFTYPLN</sequence>
<feature type="domain" description="N-acetyltransferase" evidence="3">
    <location>
        <begin position="4"/>
        <end position="149"/>
    </location>
</feature>
<keyword evidence="1 4" id="KW-0808">Transferase</keyword>
<dbReference type="RefSeq" id="WP_135601919.1">
    <property type="nucleotide sequence ID" value="NZ_RQFK01000026.1"/>
</dbReference>
<dbReference type="CDD" id="cd04301">
    <property type="entry name" value="NAT_SF"/>
    <property type="match status" value="1"/>
</dbReference>
<dbReference type="PROSITE" id="PS51186">
    <property type="entry name" value="GNAT"/>
    <property type="match status" value="1"/>
</dbReference>
<dbReference type="Gene3D" id="3.40.630.30">
    <property type="match status" value="1"/>
</dbReference>
<evidence type="ECO:0000313" key="5">
    <source>
        <dbReference type="Proteomes" id="UP000298009"/>
    </source>
</evidence>
<comment type="caution">
    <text evidence="4">The sequence shown here is derived from an EMBL/GenBank/DDBJ whole genome shotgun (WGS) entry which is preliminary data.</text>
</comment>